<protein>
    <submittedName>
        <fullName evidence="2">Spore maturation protein cgeB</fullName>
    </submittedName>
</protein>
<organism evidence="2 3">
    <name type="scientific">Chengkuizengella marina</name>
    <dbReference type="NCBI Taxonomy" id="2507566"/>
    <lineage>
        <taxon>Bacteria</taxon>
        <taxon>Bacillati</taxon>
        <taxon>Bacillota</taxon>
        <taxon>Bacilli</taxon>
        <taxon>Bacillales</taxon>
        <taxon>Paenibacillaceae</taxon>
        <taxon>Chengkuizengella</taxon>
    </lineage>
</organism>
<keyword evidence="3" id="KW-1185">Reference proteome</keyword>
<dbReference type="SUPFAM" id="SSF53756">
    <property type="entry name" value="UDP-Glycosyltransferase/glycogen phosphorylase"/>
    <property type="match status" value="1"/>
</dbReference>
<reference evidence="2 3" key="1">
    <citation type="submission" date="2019-01" db="EMBL/GenBank/DDBJ databases">
        <title>Chengkuizengella sp. nov., isolated from deep-sea sediment of East Pacific Ocean.</title>
        <authorList>
            <person name="Yang J."/>
            <person name="Lai Q."/>
            <person name="Shao Z."/>
        </authorList>
    </citation>
    <scope>NUCLEOTIDE SEQUENCE [LARGE SCALE GENOMIC DNA]</scope>
    <source>
        <strain evidence="2 3">YPA3-1-1</strain>
    </source>
</reference>
<dbReference type="Pfam" id="PF13524">
    <property type="entry name" value="Glyco_trans_1_2"/>
    <property type="match status" value="1"/>
</dbReference>
<name>A0A6N9PYW2_9BACL</name>
<dbReference type="Proteomes" id="UP000448943">
    <property type="component" value="Unassembled WGS sequence"/>
</dbReference>
<accession>A0A6N9PYW2</accession>
<evidence type="ECO:0000259" key="1">
    <source>
        <dbReference type="Pfam" id="PF13524"/>
    </source>
</evidence>
<evidence type="ECO:0000313" key="3">
    <source>
        <dbReference type="Proteomes" id="UP000448943"/>
    </source>
</evidence>
<comment type="caution">
    <text evidence="2">The sequence shown here is derived from an EMBL/GenBank/DDBJ whole genome shotgun (WGS) entry which is preliminary data.</text>
</comment>
<dbReference type="EMBL" id="SIJB01000017">
    <property type="protein sequence ID" value="NBI28721.1"/>
    <property type="molecule type" value="Genomic_DNA"/>
</dbReference>
<sequence>MKFISRNYFKNDSNHLLNKEINKKNLKLLFVKSGKGKPYDYLEASIIKYFKKEIQQFYTVSPHEQIHTIADKINPDLILCFDGWNMNKPKINLLKNLGFRTAVWFLDDPYYTDLTKTLAPHYDVVFTVEKGCIDFYKSLGCANVYFLPLAVDNEIFNQREKLESKYYTDVLFIGNAHPDRIQYFNAIDLELLKRNLKIIGPGWNKLNNWRLSKNVLINEWISTEETAKYYNGAKIVINMHRSINNSHINHNNMIKIPALSLNPRTFEIAACGAFQLTDIREELENVYIPDYDIATYITAREMLQKIDYYLSYSKKRKQLASRAMEKTLKNETYSKRIEQMLDKLILFLNK</sequence>
<dbReference type="OrthoDB" id="110463at2"/>
<feature type="domain" description="Spore protein YkvP/CgeB glycosyl transferase-like" evidence="1">
    <location>
        <begin position="192"/>
        <end position="342"/>
    </location>
</feature>
<proteinExistence type="predicted"/>
<dbReference type="AlphaFoldDB" id="A0A6N9PYW2"/>
<gene>
    <name evidence="2" type="ORF">ERL59_07100</name>
</gene>
<evidence type="ECO:0000313" key="2">
    <source>
        <dbReference type="EMBL" id="NBI28721.1"/>
    </source>
</evidence>
<dbReference type="InterPro" id="IPR055259">
    <property type="entry name" value="YkvP/CgeB_Glyco_trans-like"/>
</dbReference>
<dbReference type="RefSeq" id="WP_160645515.1">
    <property type="nucleotide sequence ID" value="NZ_SIJB01000017.1"/>
</dbReference>